<gene>
    <name evidence="1" type="ORF">B8V81_4784</name>
</gene>
<evidence type="ECO:0000313" key="2">
    <source>
        <dbReference type="Proteomes" id="UP000234789"/>
    </source>
</evidence>
<dbReference type="PANTHER" id="PTHR38448:SF2">
    <property type="entry name" value="REGULATORY PROTEIN YLBF"/>
    <property type="match status" value="1"/>
</dbReference>
<sequence length="154" mass="16791">MMQDLSLAEPAPLDMAPLVLRAYELGDSINQSALVAEYLYWKDRVEQDPEALRLKREFAKAKELFAECERFGRFHPDYHAAKDAVKKVEAEMAEVESIRRYKETEAEVDALLYDVSLLIAESVSSAIKVPSNNPLPTGGCGSGGSCSCGSGGCG</sequence>
<dbReference type="InterPro" id="IPR010368">
    <property type="entry name" value="Com_YlbF"/>
</dbReference>
<name>A0A2N5N7Q4_9BACL</name>
<evidence type="ECO:0000313" key="1">
    <source>
        <dbReference type="EMBL" id="PLT46353.1"/>
    </source>
</evidence>
<comment type="caution">
    <text evidence="1">The sequence shown here is derived from an EMBL/GenBank/DDBJ whole genome shotgun (WGS) entry which is preliminary data.</text>
</comment>
<dbReference type="Gene3D" id="1.20.1500.10">
    <property type="entry name" value="YheA/YmcA-like"/>
    <property type="match status" value="1"/>
</dbReference>
<dbReference type="Proteomes" id="UP000234789">
    <property type="component" value="Unassembled WGS sequence"/>
</dbReference>
<proteinExistence type="predicted"/>
<dbReference type="InterPro" id="IPR023378">
    <property type="entry name" value="YheA/YmcA-like_dom_sf"/>
</dbReference>
<keyword evidence="2" id="KW-1185">Reference proteome</keyword>
<dbReference type="EMBL" id="NFEZ01000004">
    <property type="protein sequence ID" value="PLT46353.1"/>
    <property type="molecule type" value="Genomic_DNA"/>
</dbReference>
<dbReference type="InterPro" id="IPR052767">
    <property type="entry name" value="Bact_com_dev_regulator"/>
</dbReference>
<dbReference type="PANTHER" id="PTHR38448">
    <property type="entry name" value="REGULATORY PROTEIN YLBF-RELATED"/>
    <property type="match status" value="1"/>
</dbReference>
<dbReference type="Pfam" id="PF06133">
    <property type="entry name" value="Com_YlbF"/>
    <property type="match status" value="1"/>
</dbReference>
<dbReference type="SUPFAM" id="SSF158622">
    <property type="entry name" value="YheA/YmcA-like"/>
    <property type="match status" value="1"/>
</dbReference>
<accession>A0A2N5N7Q4</accession>
<protein>
    <submittedName>
        <fullName evidence="1">ComK regulator</fullName>
    </submittedName>
</protein>
<reference evidence="1 2" key="1">
    <citation type="submission" date="2017-05" db="EMBL/GenBank/DDBJ databases">
        <title>Functional genome analysis of Paenibacillus pasadenensis strain R16: insights on endophytic life style and antifungal activity.</title>
        <authorList>
            <person name="Passera A."/>
            <person name="Marcolungo L."/>
            <person name="Casati P."/>
            <person name="Brasca M."/>
            <person name="Quaglino F."/>
            <person name="Delledonne M."/>
        </authorList>
    </citation>
    <scope>NUCLEOTIDE SEQUENCE [LARGE SCALE GENOMIC DNA]</scope>
    <source>
        <strain evidence="1 2">R16</strain>
    </source>
</reference>
<dbReference type="AlphaFoldDB" id="A0A2N5N7Q4"/>
<organism evidence="1 2">
    <name type="scientific">Paenibacillus pasadenensis</name>
    <dbReference type="NCBI Taxonomy" id="217090"/>
    <lineage>
        <taxon>Bacteria</taxon>
        <taxon>Bacillati</taxon>
        <taxon>Bacillota</taxon>
        <taxon>Bacilli</taxon>
        <taxon>Bacillales</taxon>
        <taxon>Paenibacillaceae</taxon>
        <taxon>Paenibacillus</taxon>
    </lineage>
</organism>